<dbReference type="RefSeq" id="WP_136136033.1">
    <property type="nucleotide sequence ID" value="NZ_SDGV01000004.1"/>
</dbReference>
<name>A0A4S3B4G3_9ENTE</name>
<gene>
    <name evidence="1" type="ORF">ESZ54_02165</name>
</gene>
<sequence>MKNNIQEVKMHQPQLVRFFNKVSAEQKINHSYIFEGLDRDDVYAFSLWIAQLVLCREKQADGSACGVCSVCRRVATLDYPDLLTIEPDGQSLKVEQIQNAKQIMMKSALEGQAKILIIRDSEKMTPSSGNRLLKFIEEPEGETYIFFLTSQAGQLLTTIKSRCQQFTFMPISKKVITADLVAKQVPQSKAEIIAEVSNSLSEAVELIADEWFNDAKSNVEKWYSYLSKRDPLAFVYVQQYLVKLAKEREQQWLIFDLLIAFIKSSAQRAEVVATEIDLVLAARQKLKSNVSFQNVCEQLVWRLMNKA</sequence>
<keyword evidence="2" id="KW-1185">Reference proteome</keyword>
<dbReference type="EMBL" id="SDGV01000004">
    <property type="protein sequence ID" value="THB62034.1"/>
    <property type="molecule type" value="Genomic_DNA"/>
</dbReference>
<dbReference type="Pfam" id="PF13177">
    <property type="entry name" value="DNA_pol3_delta2"/>
    <property type="match status" value="1"/>
</dbReference>
<evidence type="ECO:0000313" key="1">
    <source>
        <dbReference type="EMBL" id="THB62034.1"/>
    </source>
</evidence>
<comment type="caution">
    <text evidence="1">The sequence shown here is derived from an EMBL/GenBank/DDBJ whole genome shotgun (WGS) entry which is preliminary data.</text>
</comment>
<evidence type="ECO:0008006" key="3">
    <source>
        <dbReference type="Google" id="ProtNLM"/>
    </source>
</evidence>
<dbReference type="GO" id="GO:0006261">
    <property type="term" value="P:DNA-templated DNA replication"/>
    <property type="evidence" value="ECO:0007669"/>
    <property type="project" value="TreeGrafter"/>
</dbReference>
<evidence type="ECO:0000313" key="2">
    <source>
        <dbReference type="Proteomes" id="UP000310506"/>
    </source>
</evidence>
<dbReference type="Gene3D" id="3.40.50.300">
    <property type="entry name" value="P-loop containing nucleotide triphosphate hydrolases"/>
    <property type="match status" value="1"/>
</dbReference>
<dbReference type="InterPro" id="IPR027417">
    <property type="entry name" value="P-loop_NTPase"/>
</dbReference>
<dbReference type="InterPro" id="IPR050238">
    <property type="entry name" value="DNA_Rep/Repair_Clamp_Loader"/>
</dbReference>
<dbReference type="SUPFAM" id="SSF52540">
    <property type="entry name" value="P-loop containing nucleoside triphosphate hydrolases"/>
    <property type="match status" value="1"/>
</dbReference>
<dbReference type="AlphaFoldDB" id="A0A4S3B4G3"/>
<accession>A0A4S3B4G3</accession>
<dbReference type="PANTHER" id="PTHR11669:SF8">
    <property type="entry name" value="DNA POLYMERASE III SUBUNIT DELTA"/>
    <property type="match status" value="1"/>
</dbReference>
<dbReference type="OrthoDB" id="9810148at2"/>
<proteinExistence type="predicted"/>
<dbReference type="PANTHER" id="PTHR11669">
    <property type="entry name" value="REPLICATION FACTOR C / DNA POLYMERASE III GAMMA-TAU SUBUNIT"/>
    <property type="match status" value="1"/>
</dbReference>
<organism evidence="1 2">
    <name type="scientific">Vagococcus silagei</name>
    <dbReference type="NCBI Taxonomy" id="2508885"/>
    <lineage>
        <taxon>Bacteria</taxon>
        <taxon>Bacillati</taxon>
        <taxon>Bacillota</taxon>
        <taxon>Bacilli</taxon>
        <taxon>Lactobacillales</taxon>
        <taxon>Enterococcaceae</taxon>
        <taxon>Vagococcus</taxon>
    </lineage>
</organism>
<protein>
    <recommendedName>
        <fullName evidence="3">DNA polymerase III subunit delta</fullName>
    </recommendedName>
</protein>
<reference evidence="1 2" key="1">
    <citation type="submission" date="2019-01" db="EMBL/GenBank/DDBJ databases">
        <title>Vagococcus silagei sp. nov. isolated from brewer's grain.</title>
        <authorList>
            <person name="Guu J.-R."/>
        </authorList>
    </citation>
    <scope>NUCLEOTIDE SEQUENCE [LARGE SCALE GENOMIC DNA]</scope>
    <source>
        <strain evidence="1 2">2B-2</strain>
    </source>
</reference>
<dbReference type="Proteomes" id="UP000310506">
    <property type="component" value="Unassembled WGS sequence"/>
</dbReference>